<proteinExistence type="predicted"/>
<evidence type="ECO:0000313" key="3">
    <source>
        <dbReference type="Proteomes" id="UP001166674"/>
    </source>
</evidence>
<name>A0AA41NHU6_SCICA</name>
<comment type="caution">
    <text evidence="2">The sequence shown here is derived from an EMBL/GenBank/DDBJ whole genome shotgun (WGS) entry which is preliminary data.</text>
</comment>
<reference evidence="2" key="1">
    <citation type="submission" date="2020-03" db="EMBL/GenBank/DDBJ databases">
        <title>Studies in the Genomics of Life Span.</title>
        <authorList>
            <person name="Glass D."/>
        </authorList>
    </citation>
    <scope>NUCLEOTIDE SEQUENCE</scope>
    <source>
        <strain evidence="2">SUZIE</strain>
        <tissue evidence="2">Muscle</tissue>
    </source>
</reference>
<evidence type="ECO:0000313" key="2">
    <source>
        <dbReference type="EMBL" id="MBZ3890675.1"/>
    </source>
</evidence>
<keyword evidence="1" id="KW-1133">Transmembrane helix</keyword>
<gene>
    <name evidence="2" type="ORF">SUZIE_209145</name>
</gene>
<accession>A0AA41NHU6</accession>
<dbReference type="EMBL" id="JAATJV010441831">
    <property type="protein sequence ID" value="MBZ3890675.1"/>
    <property type="molecule type" value="Genomic_DNA"/>
</dbReference>
<keyword evidence="1" id="KW-0812">Transmembrane</keyword>
<dbReference type="PANTHER" id="PTHR37362">
    <property type="entry name" value="TESTIS-EXPRESSED PROTEIN 38"/>
    <property type="match status" value="1"/>
</dbReference>
<dbReference type="Pfam" id="PF15834">
    <property type="entry name" value="THEG4"/>
    <property type="match status" value="1"/>
</dbReference>
<organism evidence="2 3">
    <name type="scientific">Sciurus carolinensis</name>
    <name type="common">Eastern gray squirrel</name>
    <dbReference type="NCBI Taxonomy" id="30640"/>
    <lineage>
        <taxon>Eukaryota</taxon>
        <taxon>Metazoa</taxon>
        <taxon>Chordata</taxon>
        <taxon>Craniata</taxon>
        <taxon>Vertebrata</taxon>
        <taxon>Euteleostomi</taxon>
        <taxon>Mammalia</taxon>
        <taxon>Eutheria</taxon>
        <taxon>Euarchontoglires</taxon>
        <taxon>Glires</taxon>
        <taxon>Rodentia</taxon>
        <taxon>Sciuromorpha</taxon>
        <taxon>Sciuridae</taxon>
        <taxon>Sciurinae</taxon>
        <taxon>Sciurini</taxon>
        <taxon>Sciurus</taxon>
    </lineage>
</organism>
<dbReference type="AlphaFoldDB" id="A0AA41NHU6"/>
<dbReference type="Proteomes" id="UP001166674">
    <property type="component" value="Unassembled WGS sequence"/>
</dbReference>
<feature type="transmembrane region" description="Helical" evidence="1">
    <location>
        <begin position="21"/>
        <end position="42"/>
    </location>
</feature>
<sequence length="236" mass="26444">MDGRMSQLKERNEKQLRSQPELSVSCLFSFLYCLSLGLTILWTHGTGLRSNWQLHLMYSLQEEVATGEACPAVAGSDERFHFIYSPLLYWINMEKRHSINATIQIGPPTAVTISEMKDHIPDCLWESHTPEAKGYGLRGSMCRAEIPGGMQADLVVSGQPVSNRMPQRHTTPPFLIPIFLSGDILCPTHPQNASHVETYCLLRVGTSILKGISTTIPFPHSPWSELFQCQDLASYL</sequence>
<evidence type="ECO:0000256" key="1">
    <source>
        <dbReference type="SAM" id="Phobius"/>
    </source>
</evidence>
<dbReference type="PANTHER" id="PTHR37362:SF1">
    <property type="entry name" value="TESTIS-EXPRESSED PROTEIN 38"/>
    <property type="match status" value="1"/>
</dbReference>
<keyword evidence="1" id="KW-0472">Membrane</keyword>
<keyword evidence="3" id="KW-1185">Reference proteome</keyword>
<dbReference type="InterPro" id="IPR031677">
    <property type="entry name" value="TEX38"/>
</dbReference>
<protein>
    <submittedName>
        <fullName evidence="2">Testis-expressed sequence 38 protein</fullName>
    </submittedName>
</protein>